<keyword evidence="4" id="KW-0808">Transferase</keyword>
<evidence type="ECO:0000256" key="1">
    <source>
        <dbReference type="ARBA" id="ARBA00012513"/>
    </source>
</evidence>
<evidence type="ECO:0000256" key="7">
    <source>
        <dbReference type="ARBA" id="ARBA00022741"/>
    </source>
</evidence>
<keyword evidence="8" id="KW-0067">ATP-binding</keyword>
<keyword evidence="3" id="KW-0433">Leucine-rich repeat</keyword>
<sequence length="464" mass="49891">WSSCLRHGPVLLLPLLLSALCSSWRAAAQAQAPPPPPQTEPTEAAAVNAILGKLGLSAPASWNISGNPCSGAATDDTPLDDNPNFNPAIKCDCTDQNGTLCHVTRLKINSLDAAGPIPEELRNLTHLIKLDFRKNSLTGLLPAFIGELTSLKYITVGTNALSGPVPKELWNLTDLVSLALGSNHFNGSLPDELGKLTKLQQLWASDNSFTGQIPDFLGSLTNMTQLRLQGNSFQGPIPRSLSNLIKLTSLVLRNSKISDTLASVDFSKFVNLTLLDLSFNNITGQMPQSIFDLPMLSYLNLVANDFVIDSSNNSVLPFGLNCLQRNTPCSLGSPQSSSLAVDCGGSRTISGSDNAMYQADNANLGAASHYVGGAPIWGVSSSGRFMDPPNGSYIIYSSRQFQNTLDSGLFQTARMSPSSLRYYGIGLENGNYTVTLQFAEFDSPDPQAWKSRARRVFDIYLQVA</sequence>
<organism evidence="13 14">
    <name type="scientific">Aegilops tauschii subsp. strangulata</name>
    <name type="common">Goatgrass</name>
    <dbReference type="NCBI Taxonomy" id="200361"/>
    <lineage>
        <taxon>Eukaryota</taxon>
        <taxon>Viridiplantae</taxon>
        <taxon>Streptophyta</taxon>
        <taxon>Embryophyta</taxon>
        <taxon>Tracheophyta</taxon>
        <taxon>Spermatophyta</taxon>
        <taxon>Magnoliopsida</taxon>
        <taxon>Liliopsida</taxon>
        <taxon>Poales</taxon>
        <taxon>Poaceae</taxon>
        <taxon>BOP clade</taxon>
        <taxon>Pooideae</taxon>
        <taxon>Triticodae</taxon>
        <taxon>Triticeae</taxon>
        <taxon>Triticinae</taxon>
        <taxon>Aegilops</taxon>
    </lineage>
</organism>
<dbReference type="Gene3D" id="3.80.10.10">
    <property type="entry name" value="Ribonuclease Inhibitor"/>
    <property type="match status" value="2"/>
</dbReference>
<evidence type="ECO:0000256" key="9">
    <source>
        <dbReference type="ARBA" id="ARBA00023180"/>
    </source>
</evidence>
<protein>
    <recommendedName>
        <fullName evidence="1">non-specific serine/threonine protein kinase</fullName>
        <ecNumber evidence="1">2.7.11.1</ecNumber>
    </recommendedName>
</protein>
<dbReference type="Pfam" id="PF11721">
    <property type="entry name" value="Malectin"/>
    <property type="match status" value="1"/>
</dbReference>
<dbReference type="PANTHER" id="PTHR48006:SF65">
    <property type="entry name" value="PROTEIN KINASE DOMAIN-CONTAINING PROTEIN"/>
    <property type="match status" value="1"/>
</dbReference>
<feature type="chain" id="PRO_5018971279" description="non-specific serine/threonine protein kinase" evidence="10">
    <location>
        <begin position="31"/>
        <end position="464"/>
    </location>
</feature>
<dbReference type="Pfam" id="PF23598">
    <property type="entry name" value="LRR_14"/>
    <property type="match status" value="1"/>
</dbReference>
<proteinExistence type="predicted"/>
<keyword evidence="6" id="KW-0677">Repeat</keyword>
<accession>A0A453CQH1</accession>
<reference evidence="13" key="4">
    <citation type="submission" date="2019-03" db="UniProtKB">
        <authorList>
            <consortium name="EnsemblPlants"/>
        </authorList>
    </citation>
    <scope>IDENTIFICATION</scope>
</reference>
<evidence type="ECO:0000313" key="13">
    <source>
        <dbReference type="EnsemblPlants" id="AET2Gv20923800.50"/>
    </source>
</evidence>
<evidence type="ECO:0000256" key="6">
    <source>
        <dbReference type="ARBA" id="ARBA00022737"/>
    </source>
</evidence>
<evidence type="ECO:0000259" key="11">
    <source>
        <dbReference type="Pfam" id="PF11721"/>
    </source>
</evidence>
<dbReference type="EC" id="2.7.11.1" evidence="1"/>
<keyword evidence="9" id="KW-0325">Glycoprotein</keyword>
<dbReference type="EnsemblPlants" id="AET2Gv20923800.50">
    <property type="protein sequence ID" value="AET2Gv20923800.50"/>
    <property type="gene ID" value="AET2Gv20923800"/>
</dbReference>
<dbReference type="Proteomes" id="UP000015105">
    <property type="component" value="Chromosome 2D"/>
</dbReference>
<dbReference type="SUPFAM" id="SSF52058">
    <property type="entry name" value="L domain-like"/>
    <property type="match status" value="1"/>
</dbReference>
<dbReference type="GO" id="GO:0005524">
    <property type="term" value="F:ATP binding"/>
    <property type="evidence" value="ECO:0007669"/>
    <property type="project" value="UniProtKB-KW"/>
</dbReference>
<evidence type="ECO:0000313" key="14">
    <source>
        <dbReference type="Proteomes" id="UP000015105"/>
    </source>
</evidence>
<dbReference type="InterPro" id="IPR032675">
    <property type="entry name" value="LRR_dom_sf"/>
</dbReference>
<dbReference type="GO" id="GO:0004674">
    <property type="term" value="F:protein serine/threonine kinase activity"/>
    <property type="evidence" value="ECO:0007669"/>
    <property type="project" value="UniProtKB-EC"/>
</dbReference>
<evidence type="ECO:0000256" key="5">
    <source>
        <dbReference type="ARBA" id="ARBA00022729"/>
    </source>
</evidence>
<dbReference type="Gene3D" id="2.60.120.430">
    <property type="entry name" value="Galactose-binding lectin"/>
    <property type="match status" value="1"/>
</dbReference>
<keyword evidence="5 10" id="KW-0732">Signal</keyword>
<dbReference type="FunFam" id="3.80.10.10:FF:000041">
    <property type="entry name" value="LRR receptor-like serine/threonine-protein kinase ERECTA"/>
    <property type="match status" value="1"/>
</dbReference>
<reference evidence="13" key="5">
    <citation type="journal article" date="2021" name="G3 (Bethesda)">
        <title>Aegilops tauschii genome assembly Aet v5.0 features greater sequence contiguity and improved annotation.</title>
        <authorList>
            <person name="Wang L."/>
            <person name="Zhu T."/>
            <person name="Rodriguez J.C."/>
            <person name="Deal K.R."/>
            <person name="Dubcovsky J."/>
            <person name="McGuire P.E."/>
            <person name="Lux T."/>
            <person name="Spannagl M."/>
            <person name="Mayer K.F.X."/>
            <person name="Baldrich P."/>
            <person name="Meyers B.C."/>
            <person name="Huo N."/>
            <person name="Gu Y.Q."/>
            <person name="Zhou H."/>
            <person name="Devos K.M."/>
            <person name="Bennetzen J.L."/>
            <person name="Unver T."/>
            <person name="Budak H."/>
            <person name="Gulick P.J."/>
            <person name="Galiba G."/>
            <person name="Kalapos B."/>
            <person name="Nelson D.R."/>
            <person name="Li P."/>
            <person name="You F.M."/>
            <person name="Luo M.C."/>
            <person name="Dvorak J."/>
        </authorList>
    </citation>
    <scope>NUCLEOTIDE SEQUENCE [LARGE SCALE GENOMIC DNA]</scope>
    <source>
        <strain evidence="13">cv. AL8/78</strain>
    </source>
</reference>
<feature type="domain" description="Disease resistance R13L4/SHOC-2-like LRR" evidence="12">
    <location>
        <begin position="98"/>
        <end position="305"/>
    </location>
</feature>
<evidence type="ECO:0000259" key="12">
    <source>
        <dbReference type="Pfam" id="PF23598"/>
    </source>
</evidence>
<evidence type="ECO:0000256" key="10">
    <source>
        <dbReference type="SAM" id="SignalP"/>
    </source>
</evidence>
<evidence type="ECO:0000256" key="4">
    <source>
        <dbReference type="ARBA" id="ARBA00022679"/>
    </source>
</evidence>
<reference evidence="13" key="3">
    <citation type="journal article" date="2017" name="Nature">
        <title>Genome sequence of the progenitor of the wheat D genome Aegilops tauschii.</title>
        <authorList>
            <person name="Luo M.C."/>
            <person name="Gu Y.Q."/>
            <person name="Puiu D."/>
            <person name="Wang H."/>
            <person name="Twardziok S.O."/>
            <person name="Deal K.R."/>
            <person name="Huo N."/>
            <person name="Zhu T."/>
            <person name="Wang L."/>
            <person name="Wang Y."/>
            <person name="McGuire P.E."/>
            <person name="Liu S."/>
            <person name="Long H."/>
            <person name="Ramasamy R.K."/>
            <person name="Rodriguez J.C."/>
            <person name="Van S.L."/>
            <person name="Yuan L."/>
            <person name="Wang Z."/>
            <person name="Xia Z."/>
            <person name="Xiao L."/>
            <person name="Anderson O.D."/>
            <person name="Ouyang S."/>
            <person name="Liang Y."/>
            <person name="Zimin A.V."/>
            <person name="Pertea G."/>
            <person name="Qi P."/>
            <person name="Bennetzen J.L."/>
            <person name="Dai X."/>
            <person name="Dawson M.W."/>
            <person name="Muller H.G."/>
            <person name="Kugler K."/>
            <person name="Rivarola-Duarte L."/>
            <person name="Spannagl M."/>
            <person name="Mayer K.F.X."/>
            <person name="Lu F.H."/>
            <person name="Bevan M.W."/>
            <person name="Leroy P."/>
            <person name="Li P."/>
            <person name="You F.M."/>
            <person name="Sun Q."/>
            <person name="Liu Z."/>
            <person name="Lyons E."/>
            <person name="Wicker T."/>
            <person name="Salzberg S.L."/>
            <person name="Devos K.M."/>
            <person name="Dvorak J."/>
        </authorList>
    </citation>
    <scope>NUCLEOTIDE SEQUENCE [LARGE SCALE GENOMIC DNA]</scope>
    <source>
        <strain evidence="13">cv. AL8/78</strain>
    </source>
</reference>
<dbReference type="InterPro" id="IPR021720">
    <property type="entry name" value="Malectin_dom"/>
</dbReference>
<dbReference type="InterPro" id="IPR055414">
    <property type="entry name" value="LRR_R13L4/SHOC2-like"/>
</dbReference>
<feature type="signal peptide" evidence="10">
    <location>
        <begin position="1"/>
        <end position="30"/>
    </location>
</feature>
<evidence type="ECO:0000256" key="8">
    <source>
        <dbReference type="ARBA" id="ARBA00022840"/>
    </source>
</evidence>
<evidence type="ECO:0000256" key="2">
    <source>
        <dbReference type="ARBA" id="ARBA00022553"/>
    </source>
</evidence>
<dbReference type="InterPro" id="IPR051824">
    <property type="entry name" value="LRR_Rcpt-Like_S/T_Kinase"/>
</dbReference>
<dbReference type="GO" id="GO:0005886">
    <property type="term" value="C:plasma membrane"/>
    <property type="evidence" value="ECO:0007669"/>
    <property type="project" value="TreeGrafter"/>
</dbReference>
<reference evidence="14" key="1">
    <citation type="journal article" date="2014" name="Science">
        <title>Ancient hybridizations among the ancestral genomes of bread wheat.</title>
        <authorList>
            <consortium name="International Wheat Genome Sequencing Consortium,"/>
            <person name="Marcussen T."/>
            <person name="Sandve S.R."/>
            <person name="Heier L."/>
            <person name="Spannagl M."/>
            <person name="Pfeifer M."/>
            <person name="Jakobsen K.S."/>
            <person name="Wulff B.B."/>
            <person name="Steuernagel B."/>
            <person name="Mayer K.F."/>
            <person name="Olsen O.A."/>
        </authorList>
    </citation>
    <scope>NUCLEOTIDE SEQUENCE [LARGE SCALE GENOMIC DNA]</scope>
    <source>
        <strain evidence="14">cv. AL8/78</strain>
    </source>
</reference>
<dbReference type="PANTHER" id="PTHR48006">
    <property type="entry name" value="LEUCINE-RICH REPEAT-CONTAINING PROTEIN DDB_G0281931-RELATED"/>
    <property type="match status" value="1"/>
</dbReference>
<reference evidence="14" key="2">
    <citation type="journal article" date="2017" name="Nat. Plants">
        <title>The Aegilops tauschii genome reveals multiple impacts of transposons.</title>
        <authorList>
            <person name="Zhao G."/>
            <person name="Zou C."/>
            <person name="Li K."/>
            <person name="Wang K."/>
            <person name="Li T."/>
            <person name="Gao L."/>
            <person name="Zhang X."/>
            <person name="Wang H."/>
            <person name="Yang Z."/>
            <person name="Liu X."/>
            <person name="Jiang W."/>
            <person name="Mao L."/>
            <person name="Kong X."/>
            <person name="Jiao Y."/>
            <person name="Jia J."/>
        </authorList>
    </citation>
    <scope>NUCLEOTIDE SEQUENCE [LARGE SCALE GENOMIC DNA]</scope>
    <source>
        <strain evidence="14">cv. AL8/78</strain>
    </source>
</reference>
<keyword evidence="14" id="KW-1185">Reference proteome</keyword>
<dbReference type="Gramene" id="AET2Gv20923800.50">
    <property type="protein sequence ID" value="AET2Gv20923800.50"/>
    <property type="gene ID" value="AET2Gv20923800"/>
</dbReference>
<evidence type="ECO:0000256" key="3">
    <source>
        <dbReference type="ARBA" id="ARBA00022614"/>
    </source>
</evidence>
<keyword evidence="2" id="KW-0597">Phosphoprotein</keyword>
<name>A0A453CQH1_AEGTS</name>
<feature type="domain" description="Malectin" evidence="11">
    <location>
        <begin position="338"/>
        <end position="462"/>
    </location>
</feature>
<dbReference type="AlphaFoldDB" id="A0A453CQH1"/>
<keyword evidence="7" id="KW-0547">Nucleotide-binding</keyword>